<organism evidence="12 13">
    <name type="scientific">Theobroma cacao</name>
    <name type="common">Cacao</name>
    <name type="synonym">Cocoa</name>
    <dbReference type="NCBI Taxonomy" id="3641"/>
    <lineage>
        <taxon>Eukaryota</taxon>
        <taxon>Viridiplantae</taxon>
        <taxon>Streptophyta</taxon>
        <taxon>Embryophyta</taxon>
        <taxon>Tracheophyta</taxon>
        <taxon>Spermatophyta</taxon>
        <taxon>Magnoliopsida</taxon>
        <taxon>eudicotyledons</taxon>
        <taxon>Gunneridae</taxon>
        <taxon>Pentapetalae</taxon>
        <taxon>rosids</taxon>
        <taxon>malvids</taxon>
        <taxon>Malvales</taxon>
        <taxon>Malvaceae</taxon>
        <taxon>Byttnerioideae</taxon>
        <taxon>Theobroma</taxon>
    </lineage>
</organism>
<evidence type="ECO:0000256" key="4">
    <source>
        <dbReference type="ARBA" id="ARBA00022614"/>
    </source>
</evidence>
<keyword evidence="11" id="KW-0325">Glycoprotein</keyword>
<keyword evidence="9" id="KW-0472">Membrane</keyword>
<dbReference type="AlphaFoldDB" id="A0A061FQZ9"/>
<dbReference type="Proteomes" id="UP000026915">
    <property type="component" value="Chromosome 10"/>
</dbReference>
<dbReference type="InterPro" id="IPR046956">
    <property type="entry name" value="RLP23-like"/>
</dbReference>
<accession>A0A061FQZ9</accession>
<evidence type="ECO:0000256" key="8">
    <source>
        <dbReference type="ARBA" id="ARBA00022989"/>
    </source>
</evidence>
<keyword evidence="7" id="KW-0677">Repeat</keyword>
<comment type="subcellular location">
    <subcellularLocation>
        <location evidence="1">Cell membrane</location>
        <topology evidence="1">Single-pass type I membrane protein</topology>
    </subcellularLocation>
</comment>
<evidence type="ECO:0000256" key="10">
    <source>
        <dbReference type="ARBA" id="ARBA00023170"/>
    </source>
</evidence>
<dbReference type="FunFam" id="3.80.10.10:FF:000111">
    <property type="entry name" value="LRR receptor-like serine/threonine-protein kinase ERECTA"/>
    <property type="match status" value="1"/>
</dbReference>
<evidence type="ECO:0000256" key="9">
    <source>
        <dbReference type="ARBA" id="ARBA00023136"/>
    </source>
</evidence>
<proteinExistence type="inferred from homology"/>
<keyword evidence="13" id="KW-1185">Reference proteome</keyword>
<evidence type="ECO:0000313" key="13">
    <source>
        <dbReference type="Proteomes" id="UP000026915"/>
    </source>
</evidence>
<dbReference type="SUPFAM" id="SSF52058">
    <property type="entry name" value="L domain-like"/>
    <property type="match status" value="2"/>
</dbReference>
<comment type="similarity">
    <text evidence="2">Belongs to the RLP family.</text>
</comment>
<dbReference type="InterPro" id="IPR003591">
    <property type="entry name" value="Leu-rich_rpt_typical-subtyp"/>
</dbReference>
<dbReference type="GO" id="GO:0005886">
    <property type="term" value="C:plasma membrane"/>
    <property type="evidence" value="ECO:0007669"/>
    <property type="project" value="UniProtKB-SubCell"/>
</dbReference>
<keyword evidence="10 12" id="KW-0675">Receptor</keyword>
<keyword evidence="6" id="KW-0732">Signal</keyword>
<dbReference type="InParanoid" id="A0A061FQZ9"/>
<dbReference type="STRING" id="3641.A0A061FQZ9"/>
<dbReference type="Pfam" id="PF00560">
    <property type="entry name" value="LRR_1"/>
    <property type="match status" value="4"/>
</dbReference>
<dbReference type="PANTHER" id="PTHR48063:SF35">
    <property type="entry name" value="RECEPTOR-LIKE PROTEIN 12"/>
    <property type="match status" value="1"/>
</dbReference>
<keyword evidence="3" id="KW-1003">Cell membrane</keyword>
<dbReference type="HOGENOM" id="CLU_000288_18_3_1"/>
<dbReference type="SMART" id="SM00369">
    <property type="entry name" value="LRR_TYP"/>
    <property type="match status" value="7"/>
</dbReference>
<evidence type="ECO:0000256" key="1">
    <source>
        <dbReference type="ARBA" id="ARBA00004251"/>
    </source>
</evidence>
<dbReference type="EMBL" id="CM001888">
    <property type="protein sequence ID" value="EOY19506.1"/>
    <property type="molecule type" value="Genomic_DNA"/>
</dbReference>
<sequence length="434" mass="48434">MKINSWSRYHVITSGSLAPLNPTCHGSLKMFSDIGESSGSNRVIVFPSLISLEFSYNFLNRTLPSWLYTASSLKYISLSNNELNSDIKEFLYKSLEKIFLRNNKLKSPLPSSISQLVNLTHVSLSLNNLSDIVEFDMFSKLKNLQYLDLSYNCLSLNTNGTSADYTLPNLSSLYLSSCNVSEFPQFLKGLKRFHSLDLSKNRINGKIPKWMGDVAKDSLNLPIPSSTTNVFLTSNNSLSEEISYLICNADSLEFLDLSHNNLSGIIPQCFRNLSKGLSIGRFYSYSIGIAIKGLEIELVKIFILLTIIDLLNNEFQGEIPVIVRELNSLKGFNLSHNNLSGYIPTSLGNLIGLEWLDLFSNKLVGKVPEQLLDLTSLSFLILSKNELVGCIPLSKQFNTFENNSYEGNDGLCGLPLTRDCNNNEPTQQLSPSNL</sequence>
<evidence type="ECO:0000256" key="5">
    <source>
        <dbReference type="ARBA" id="ARBA00022692"/>
    </source>
</evidence>
<evidence type="ECO:0000256" key="6">
    <source>
        <dbReference type="ARBA" id="ARBA00022729"/>
    </source>
</evidence>
<keyword evidence="5" id="KW-0812">Transmembrane</keyword>
<dbReference type="PANTHER" id="PTHR48063">
    <property type="entry name" value="LRR RECEPTOR-LIKE KINASE"/>
    <property type="match status" value="1"/>
</dbReference>
<evidence type="ECO:0000256" key="2">
    <source>
        <dbReference type="ARBA" id="ARBA00009592"/>
    </source>
</evidence>
<evidence type="ECO:0000256" key="11">
    <source>
        <dbReference type="ARBA" id="ARBA00023180"/>
    </source>
</evidence>
<name>A0A061FQZ9_THECC</name>
<evidence type="ECO:0000256" key="7">
    <source>
        <dbReference type="ARBA" id="ARBA00022737"/>
    </source>
</evidence>
<gene>
    <name evidence="12" type="ORF">TCM_044624</name>
</gene>
<dbReference type="InterPro" id="IPR001611">
    <property type="entry name" value="Leu-rich_rpt"/>
</dbReference>
<dbReference type="Gramene" id="EOY19506">
    <property type="protein sequence ID" value="EOY19506"/>
    <property type="gene ID" value="TCM_044624"/>
</dbReference>
<dbReference type="PRINTS" id="PR00019">
    <property type="entry name" value="LEURICHRPT"/>
</dbReference>
<evidence type="ECO:0000313" key="12">
    <source>
        <dbReference type="EMBL" id="EOY19506.1"/>
    </source>
</evidence>
<protein>
    <submittedName>
        <fullName evidence="12">Receptor like protein 34</fullName>
    </submittedName>
</protein>
<dbReference type="PROSITE" id="PS51450">
    <property type="entry name" value="LRR"/>
    <property type="match status" value="1"/>
</dbReference>
<dbReference type="Gene3D" id="3.80.10.10">
    <property type="entry name" value="Ribonuclease Inhibitor"/>
    <property type="match status" value="1"/>
</dbReference>
<keyword evidence="8" id="KW-1133">Transmembrane helix</keyword>
<dbReference type="InterPro" id="IPR032675">
    <property type="entry name" value="LRR_dom_sf"/>
</dbReference>
<keyword evidence="4" id="KW-0433">Leucine-rich repeat</keyword>
<dbReference type="eggNOG" id="KOG0619">
    <property type="taxonomic scope" value="Eukaryota"/>
</dbReference>
<evidence type="ECO:0000256" key="3">
    <source>
        <dbReference type="ARBA" id="ARBA00022475"/>
    </source>
</evidence>
<reference evidence="12 13" key="1">
    <citation type="journal article" date="2013" name="Genome Biol.">
        <title>The genome sequence of the most widely cultivated cacao type and its use to identify candidate genes regulating pod color.</title>
        <authorList>
            <person name="Motamayor J.C."/>
            <person name="Mockaitis K."/>
            <person name="Schmutz J."/>
            <person name="Haiminen N."/>
            <person name="Iii D.L."/>
            <person name="Cornejo O."/>
            <person name="Findley S.D."/>
            <person name="Zheng P."/>
            <person name="Utro F."/>
            <person name="Royaert S."/>
            <person name="Saski C."/>
            <person name="Jenkins J."/>
            <person name="Podicheti R."/>
            <person name="Zhao M."/>
            <person name="Scheffler B.E."/>
            <person name="Stack J.C."/>
            <person name="Feltus F.A."/>
            <person name="Mustiga G.M."/>
            <person name="Amores F."/>
            <person name="Phillips W."/>
            <person name="Marelli J.P."/>
            <person name="May G.D."/>
            <person name="Shapiro H."/>
            <person name="Ma J."/>
            <person name="Bustamante C.D."/>
            <person name="Schnell R.J."/>
            <person name="Main D."/>
            <person name="Gilbert D."/>
            <person name="Parida L."/>
            <person name="Kuhn D.N."/>
        </authorList>
    </citation>
    <scope>NUCLEOTIDE SEQUENCE [LARGE SCALE GENOMIC DNA]</scope>
    <source>
        <strain evidence="13">cv. Matina 1-6</strain>
    </source>
</reference>